<dbReference type="RefSeq" id="WP_098510507.1">
    <property type="nucleotide sequence ID" value="NZ_JBIAKZ010000008.1"/>
</dbReference>
<protein>
    <submittedName>
        <fullName evidence="2">Uncharacterized protein</fullName>
    </submittedName>
</protein>
<accession>A0A2A9F4X6</accession>
<evidence type="ECO:0000313" key="3">
    <source>
        <dbReference type="Proteomes" id="UP000243542"/>
    </source>
</evidence>
<dbReference type="Proteomes" id="UP000243542">
    <property type="component" value="Unassembled WGS sequence"/>
</dbReference>
<evidence type="ECO:0000313" key="2">
    <source>
        <dbReference type="EMBL" id="PFG46437.1"/>
    </source>
</evidence>
<organism evidence="2 3">
    <name type="scientific">Amycolatopsis sulphurea</name>
    <dbReference type="NCBI Taxonomy" id="76022"/>
    <lineage>
        <taxon>Bacteria</taxon>
        <taxon>Bacillati</taxon>
        <taxon>Actinomycetota</taxon>
        <taxon>Actinomycetes</taxon>
        <taxon>Pseudonocardiales</taxon>
        <taxon>Pseudonocardiaceae</taxon>
        <taxon>Amycolatopsis</taxon>
    </lineage>
</organism>
<dbReference type="AlphaFoldDB" id="A0A2A9F4X6"/>
<gene>
    <name evidence="2" type="ORF">ATK36_1411</name>
</gene>
<name>A0A2A9F4X6_9PSEU</name>
<keyword evidence="3" id="KW-1185">Reference proteome</keyword>
<comment type="caution">
    <text evidence="2">The sequence shown here is derived from an EMBL/GenBank/DDBJ whole genome shotgun (WGS) entry which is preliminary data.</text>
</comment>
<proteinExistence type="predicted"/>
<feature type="region of interest" description="Disordered" evidence="1">
    <location>
        <begin position="208"/>
        <end position="230"/>
    </location>
</feature>
<reference evidence="2 3" key="1">
    <citation type="submission" date="2017-10" db="EMBL/GenBank/DDBJ databases">
        <title>Sequencing the genomes of 1000 actinobacteria strains.</title>
        <authorList>
            <person name="Klenk H.-P."/>
        </authorList>
    </citation>
    <scope>NUCLEOTIDE SEQUENCE [LARGE SCALE GENOMIC DNA]</scope>
    <source>
        <strain evidence="2 3">DSM 46092</strain>
    </source>
</reference>
<dbReference type="EMBL" id="PDJK01000002">
    <property type="protein sequence ID" value="PFG46437.1"/>
    <property type="molecule type" value="Genomic_DNA"/>
</dbReference>
<evidence type="ECO:0000256" key="1">
    <source>
        <dbReference type="SAM" id="MobiDB-lite"/>
    </source>
</evidence>
<sequence length="230" mass="25062">MSFFGDGSRERPLFPVREQELFGYEERPWIGPPSDHIVPALLPWAMPLGRAERAIVALRAVEVWPEAMTLVLGVYSRDAMEGGPPIAHRRVPDYRSLLVGVSFPDGSRASSESISVPTAGQPDEPVLRVQGGGGTQFHQEHRIFVWPLPSDGQMEIIVQWLERGIPETHNGFDGARIRAAANEAGELWPGLPRRPGNGVAMRQIAGSAGSFGLAPRQLPQRTPRAAAPGE</sequence>